<dbReference type="InterPro" id="IPR036388">
    <property type="entry name" value="WH-like_DNA-bd_sf"/>
</dbReference>
<dbReference type="AlphaFoldDB" id="A0A380YSX2"/>
<proteinExistence type="predicted"/>
<dbReference type="PANTHER" id="PTHR35807">
    <property type="entry name" value="TRANSCRIPTIONAL REGULATOR REDD-RELATED"/>
    <property type="match status" value="1"/>
</dbReference>
<dbReference type="STRING" id="483216.BACEGG_02268"/>
<dbReference type="SUPFAM" id="SSF117281">
    <property type="entry name" value="Kelch motif"/>
    <property type="match status" value="1"/>
</dbReference>
<accession>A0A380YSX2</accession>
<dbReference type="Proteomes" id="UP000254424">
    <property type="component" value="Unassembled WGS sequence"/>
</dbReference>
<dbReference type="InterPro" id="IPR051677">
    <property type="entry name" value="AfsR-DnrI-RedD_regulator"/>
</dbReference>
<keyword evidence="1" id="KW-0472">Membrane</keyword>
<evidence type="ECO:0000313" key="3">
    <source>
        <dbReference type="Proteomes" id="UP000254424"/>
    </source>
</evidence>
<dbReference type="InterPro" id="IPR015915">
    <property type="entry name" value="Kelch-typ_b-propeller"/>
</dbReference>
<dbReference type="Gene3D" id="1.10.10.10">
    <property type="entry name" value="Winged helix-like DNA-binding domain superfamily/Winged helix DNA-binding domain"/>
    <property type="match status" value="1"/>
</dbReference>
<protein>
    <submittedName>
        <fullName evidence="2">Putative transmembrane protein</fullName>
    </submittedName>
</protein>
<dbReference type="GO" id="GO:0006355">
    <property type="term" value="P:regulation of DNA-templated transcription"/>
    <property type="evidence" value="ECO:0007669"/>
    <property type="project" value="TreeGrafter"/>
</dbReference>
<dbReference type="RefSeq" id="WP_004292920.1">
    <property type="nucleotide sequence ID" value="NZ_CP069794.1"/>
</dbReference>
<dbReference type="GO" id="GO:0003677">
    <property type="term" value="F:DNA binding"/>
    <property type="evidence" value="ECO:0007669"/>
    <property type="project" value="TreeGrafter"/>
</dbReference>
<feature type="transmembrane region" description="Helical" evidence="1">
    <location>
        <begin position="538"/>
        <end position="556"/>
    </location>
</feature>
<dbReference type="Gene3D" id="2.120.10.80">
    <property type="entry name" value="Kelch-type beta propeller"/>
    <property type="match status" value="1"/>
</dbReference>
<dbReference type="EMBL" id="UFSX01000001">
    <property type="protein sequence ID" value="SUV29572.1"/>
    <property type="molecule type" value="Genomic_DNA"/>
</dbReference>
<name>A0A380YSX2_9BACE</name>
<organism evidence="2 3">
    <name type="scientific">Bacteroides eggerthii</name>
    <dbReference type="NCBI Taxonomy" id="28111"/>
    <lineage>
        <taxon>Bacteria</taxon>
        <taxon>Pseudomonadati</taxon>
        <taxon>Bacteroidota</taxon>
        <taxon>Bacteroidia</taxon>
        <taxon>Bacteroidales</taxon>
        <taxon>Bacteroidaceae</taxon>
        <taxon>Bacteroides</taxon>
    </lineage>
</organism>
<dbReference type="GeneID" id="93071464"/>
<reference evidence="2 3" key="1">
    <citation type="submission" date="2018-06" db="EMBL/GenBank/DDBJ databases">
        <authorList>
            <consortium name="Pathogen Informatics"/>
            <person name="Doyle S."/>
        </authorList>
    </citation>
    <scope>NUCLEOTIDE SEQUENCE [LARGE SCALE GENOMIC DNA]</scope>
    <source>
        <strain evidence="2 3">NCTC11155</strain>
    </source>
</reference>
<evidence type="ECO:0000256" key="1">
    <source>
        <dbReference type="SAM" id="Phobius"/>
    </source>
</evidence>
<dbReference type="PANTHER" id="PTHR35807:SF1">
    <property type="entry name" value="TRANSCRIPTIONAL REGULATOR REDD"/>
    <property type="match status" value="1"/>
</dbReference>
<sequence>MRNNLLIWILCFFALGDLKVLASTDYGLYFKSHSAPGNERTSLALDENSPFRVKNEFTIDFQMWVRNEPDFGAILHLCTNENQFLHFVFAAGDNNRNFPALVFNEGMFSIDTNIKKNKWIPVSLHLNIKNNQIDLKYDDKDTTMIVPLQGTEDITVLFGKSPYFSSDVAPMNIRDIKITSDGDLIRHWKLWKHNGEVCLDEVKGARAMASYPSWLIDDHIEWRKIYAEKTSGRLDVAFNARDALFYLVRQDKVDILNGISGNMDKITVEKGYPVMEYTDHLVYDTLTNQLFSYSLHEKLVSFLSVDERTWSLSERHLDEPRYYNHARTFNSSDSSFYFFGGYGFYQYRNDLYRLKVGTKQIEGVTYSPAISPRYSSAAAIVGDELYLFGGRGNRQGKQEFNAHFYYELCAINLKTGKSRCVWKKRQSTDILMMASSMYFEPSDSSFYAVSMKDGGSLWKVFMNDSVWVEVSKPIHNDLVYQDCDFSFYSSPAHRKLYLVMDKILSDRTHDVAIYSINTPLLNDNEIMQVADKSLTPVWLWWLCGIVLLGGAFFFIYRIKCGKNRAISEDIKSSDTPIETFHFSESVEETVEVEKFFDRSRSAISLLGTFNVRDKDGNDITGAFTPRLKSLLVLLVLYTEKNKQGILTKKVTDILWSDKEEEAARNNRNVTLRKLRVLLEKVGDVEIISDMGFLCIRWGEGVFCDYRMALECIRQFKEKNEEHGDDKLLNQILEILLYGPLLSNTIVDWLDEFKDSYSSLSIDLLRNLLNVQRNNYDTVLRIADILFLHDPLSEEALVAKCSVLFAQGKKGIVKSVYDRFCKEYKDSLGEEYKVPLCNLYK</sequence>
<gene>
    <name evidence="2" type="ORF">NCTC11155_01561</name>
</gene>
<keyword evidence="1 2" id="KW-0812">Transmembrane</keyword>
<evidence type="ECO:0000313" key="2">
    <source>
        <dbReference type="EMBL" id="SUV29572.1"/>
    </source>
</evidence>
<keyword evidence="1" id="KW-1133">Transmembrane helix</keyword>
<dbReference type="OrthoDB" id="1110630at2"/>